<dbReference type="GO" id="GO:0043811">
    <property type="term" value="F:phosphate:acyl-[acyl carrier protein] acyltransferase activity"/>
    <property type="evidence" value="ECO:0007669"/>
    <property type="project" value="UniProtKB-UniRule"/>
</dbReference>
<dbReference type="Proteomes" id="UP000324996">
    <property type="component" value="Unassembled WGS sequence"/>
</dbReference>
<organism evidence="11 12">
    <name type="scientific">Iodidimonas nitroreducens</name>
    <dbReference type="NCBI Taxonomy" id="1236968"/>
    <lineage>
        <taxon>Bacteria</taxon>
        <taxon>Pseudomonadati</taxon>
        <taxon>Pseudomonadota</taxon>
        <taxon>Alphaproteobacteria</taxon>
        <taxon>Iodidimonadales</taxon>
        <taxon>Iodidimonadaceae</taxon>
        <taxon>Iodidimonas</taxon>
    </lineage>
</organism>
<keyword evidence="7 10" id="KW-1208">Phospholipid metabolism</keyword>
<keyword evidence="6 10" id="KW-0594">Phospholipid biosynthesis</keyword>
<dbReference type="PIRSF" id="PIRSF002465">
    <property type="entry name" value="Phsphlp_syn_PlsX"/>
    <property type="match status" value="1"/>
</dbReference>
<sequence length="359" mass="38277">MKKHLTIALDAMGGDQAPAVVVHGAHLARERYPDVHFVFFGRSDDVQPLLDAAPLLKKVSRFVHTDDVVQAEDKPGKALRRSRQSSMALAIESVKAGECDVAVSAGNTGALMALAKFILRTLPSIDRPALASLLPTYKGECVMLDLGANVECDASNLVEFSVMGAAFARTVLGLQRPRVGLLNIGVEELKGNEEVKEAAEILRTSDLPMEFCGFIEGNMIGAGETDVVVTDGFTGNVALKAVEGTAQLIGRLVGDAFRSSWRARLGYLLARRGMNGLRDHLDPNHHNGAVMLGLNGLVVKSHGGATVEGYATAIGVAIDMAHHNLIHLITKDLGGVAMDRQESEPLTLETDKQAESKSA</sequence>
<evidence type="ECO:0000256" key="2">
    <source>
        <dbReference type="ARBA" id="ARBA00022490"/>
    </source>
</evidence>
<dbReference type="GO" id="GO:0006633">
    <property type="term" value="P:fatty acid biosynthetic process"/>
    <property type="evidence" value="ECO:0007669"/>
    <property type="project" value="UniProtKB-UniRule"/>
</dbReference>
<dbReference type="Gene3D" id="3.40.718.10">
    <property type="entry name" value="Isopropylmalate Dehydrogenase"/>
    <property type="match status" value="1"/>
</dbReference>
<dbReference type="GO" id="GO:0008654">
    <property type="term" value="P:phospholipid biosynthetic process"/>
    <property type="evidence" value="ECO:0007669"/>
    <property type="project" value="UniProtKB-KW"/>
</dbReference>
<evidence type="ECO:0000256" key="8">
    <source>
        <dbReference type="ARBA" id="ARBA00024069"/>
    </source>
</evidence>
<dbReference type="EMBL" id="BKCN01000012">
    <property type="protein sequence ID" value="GER04600.1"/>
    <property type="molecule type" value="Genomic_DNA"/>
</dbReference>
<dbReference type="RefSeq" id="WP_042085426.1">
    <property type="nucleotide sequence ID" value="NZ_BKCN01000012.1"/>
</dbReference>
<evidence type="ECO:0000256" key="3">
    <source>
        <dbReference type="ARBA" id="ARBA00022516"/>
    </source>
</evidence>
<gene>
    <name evidence="10 11" type="primary">plsX</name>
    <name evidence="11" type="ORF">JCM17846_22820</name>
</gene>
<evidence type="ECO:0000313" key="12">
    <source>
        <dbReference type="Proteomes" id="UP000324996"/>
    </source>
</evidence>
<comment type="subunit">
    <text evidence="9 10">Homodimer. Probably interacts with PlsY.</text>
</comment>
<evidence type="ECO:0000313" key="11">
    <source>
        <dbReference type="EMBL" id="GER04600.1"/>
    </source>
</evidence>
<name>A0A5A7NAT7_9PROT</name>
<dbReference type="SUPFAM" id="SSF53659">
    <property type="entry name" value="Isocitrate/Isopropylmalate dehydrogenase-like"/>
    <property type="match status" value="1"/>
</dbReference>
<keyword evidence="5 10" id="KW-0443">Lipid metabolism</keyword>
<keyword evidence="3 10" id="KW-0444">Lipid biosynthesis</keyword>
<keyword evidence="4 10" id="KW-0808">Transferase</keyword>
<protein>
    <recommendedName>
        <fullName evidence="8 10">Phosphate acyltransferase</fullName>
        <ecNumber evidence="8 10">2.3.1.274</ecNumber>
    </recommendedName>
    <alternativeName>
        <fullName evidence="10">Acyl-ACP phosphotransacylase</fullName>
    </alternativeName>
    <alternativeName>
        <fullName evidence="10">Acyl-[acyl-carrier-protein]--phosphate acyltransferase</fullName>
    </alternativeName>
    <alternativeName>
        <fullName evidence="10">Phosphate-acyl-ACP acyltransferase</fullName>
    </alternativeName>
</protein>
<evidence type="ECO:0000256" key="6">
    <source>
        <dbReference type="ARBA" id="ARBA00023209"/>
    </source>
</evidence>
<evidence type="ECO:0000256" key="10">
    <source>
        <dbReference type="HAMAP-Rule" id="MF_00019"/>
    </source>
</evidence>
<evidence type="ECO:0000256" key="5">
    <source>
        <dbReference type="ARBA" id="ARBA00023098"/>
    </source>
</evidence>
<comment type="caution">
    <text evidence="11">The sequence shown here is derived from an EMBL/GenBank/DDBJ whole genome shotgun (WGS) entry which is preliminary data.</text>
</comment>
<comment type="subcellular location">
    <subcellularLocation>
        <location evidence="10">Cytoplasm</location>
    </subcellularLocation>
    <text evidence="10">Associated with the membrane possibly through PlsY.</text>
</comment>
<comment type="catalytic activity">
    <reaction evidence="1 10">
        <text>a fatty acyl-[ACP] + phosphate = an acyl phosphate + holo-[ACP]</text>
        <dbReference type="Rhea" id="RHEA:42292"/>
        <dbReference type="Rhea" id="RHEA-COMP:9685"/>
        <dbReference type="Rhea" id="RHEA-COMP:14125"/>
        <dbReference type="ChEBI" id="CHEBI:43474"/>
        <dbReference type="ChEBI" id="CHEBI:59918"/>
        <dbReference type="ChEBI" id="CHEBI:64479"/>
        <dbReference type="ChEBI" id="CHEBI:138651"/>
        <dbReference type="EC" id="2.3.1.274"/>
    </reaction>
</comment>
<evidence type="ECO:0000256" key="9">
    <source>
        <dbReference type="ARBA" id="ARBA00046608"/>
    </source>
</evidence>
<dbReference type="EC" id="2.3.1.274" evidence="8 10"/>
<dbReference type="HAMAP" id="MF_00019">
    <property type="entry name" value="PlsX"/>
    <property type="match status" value="1"/>
</dbReference>
<dbReference type="PANTHER" id="PTHR30100:SF1">
    <property type="entry name" value="PHOSPHATE ACYLTRANSFERASE"/>
    <property type="match status" value="1"/>
</dbReference>
<proteinExistence type="inferred from homology"/>
<comment type="pathway">
    <text evidence="10">Lipid metabolism; phospholipid metabolism.</text>
</comment>
<keyword evidence="12" id="KW-1185">Reference proteome</keyword>
<comment type="similarity">
    <text evidence="10">Belongs to the PlsX family.</text>
</comment>
<dbReference type="PANTHER" id="PTHR30100">
    <property type="entry name" value="FATTY ACID/PHOSPHOLIPID SYNTHESIS PROTEIN PLSX"/>
    <property type="match status" value="1"/>
</dbReference>
<comment type="function">
    <text evidence="10">Catalyzes the reversible formation of acyl-phosphate (acyl-PO(4)) from acyl-[acyl-carrier-protein] (acyl-ACP). This enzyme utilizes acyl-ACP as fatty acyl donor, but not acyl-CoA.</text>
</comment>
<dbReference type="AlphaFoldDB" id="A0A5A7NAT7"/>
<dbReference type="NCBIfam" id="TIGR00182">
    <property type="entry name" value="plsX"/>
    <property type="match status" value="1"/>
</dbReference>
<keyword evidence="2 10" id="KW-0963">Cytoplasm</keyword>
<dbReference type="InterPro" id="IPR003664">
    <property type="entry name" value="FA_synthesis"/>
</dbReference>
<evidence type="ECO:0000256" key="4">
    <source>
        <dbReference type="ARBA" id="ARBA00022679"/>
    </source>
</evidence>
<reference evidence="11 12" key="1">
    <citation type="submission" date="2019-09" db="EMBL/GenBank/DDBJ databases">
        <title>NBRP : Genome information of microbial organism related human and environment.</title>
        <authorList>
            <person name="Hattori M."/>
            <person name="Oshima K."/>
            <person name="Inaba H."/>
            <person name="Suda W."/>
            <person name="Sakamoto M."/>
            <person name="Iino T."/>
            <person name="Kitahara M."/>
            <person name="Oshida Y."/>
            <person name="Iida T."/>
            <person name="Kudo T."/>
            <person name="Itoh T."/>
            <person name="Ohkuma M."/>
        </authorList>
    </citation>
    <scope>NUCLEOTIDE SEQUENCE [LARGE SCALE GENOMIC DNA]</scope>
    <source>
        <strain evidence="11 12">Q-1</strain>
    </source>
</reference>
<evidence type="ECO:0000256" key="7">
    <source>
        <dbReference type="ARBA" id="ARBA00023264"/>
    </source>
</evidence>
<keyword evidence="11" id="KW-0012">Acyltransferase</keyword>
<dbReference type="Pfam" id="PF02504">
    <property type="entry name" value="FA_synthesis"/>
    <property type="match status" value="1"/>
</dbReference>
<dbReference type="GO" id="GO:0005737">
    <property type="term" value="C:cytoplasm"/>
    <property type="evidence" value="ECO:0007669"/>
    <property type="project" value="UniProtKB-SubCell"/>
</dbReference>
<dbReference type="InterPro" id="IPR012281">
    <property type="entry name" value="Phospholipid_synth_PlsX-like"/>
</dbReference>
<dbReference type="UniPathway" id="UPA00085"/>
<accession>A0A5A7NAT7</accession>
<evidence type="ECO:0000256" key="1">
    <source>
        <dbReference type="ARBA" id="ARBA00001232"/>
    </source>
</evidence>